<keyword evidence="1" id="KW-0472">Membrane</keyword>
<dbReference type="EMBL" id="VLLK01000001">
    <property type="protein sequence ID" value="TWJ09641.1"/>
    <property type="molecule type" value="Genomic_DNA"/>
</dbReference>
<dbReference type="Proteomes" id="UP000320547">
    <property type="component" value="Unassembled WGS sequence"/>
</dbReference>
<gene>
    <name evidence="2" type="ORF">JN10_1280</name>
</gene>
<name>A0A562UVK0_9SPHN</name>
<comment type="caution">
    <text evidence="2">The sequence shown here is derived from an EMBL/GenBank/DDBJ whole genome shotgun (WGS) entry which is preliminary data.</text>
</comment>
<organism evidence="2 3">
    <name type="scientific">Altererythrobacter ishigakiensis</name>
    <dbReference type="NCBI Taxonomy" id="476157"/>
    <lineage>
        <taxon>Bacteria</taxon>
        <taxon>Pseudomonadati</taxon>
        <taxon>Pseudomonadota</taxon>
        <taxon>Alphaproteobacteria</taxon>
        <taxon>Sphingomonadales</taxon>
        <taxon>Erythrobacteraceae</taxon>
        <taxon>Altererythrobacter</taxon>
    </lineage>
</organism>
<reference evidence="2 3" key="1">
    <citation type="submission" date="2019-07" db="EMBL/GenBank/DDBJ databases">
        <title>Genomic Encyclopedia of Archaeal and Bacterial Type Strains, Phase II (KMG-II): from individual species to whole genera.</title>
        <authorList>
            <person name="Goeker M."/>
        </authorList>
    </citation>
    <scope>NUCLEOTIDE SEQUENCE [LARGE SCALE GENOMIC DNA]</scope>
    <source>
        <strain evidence="2 3">ATCC BAA-2084</strain>
    </source>
</reference>
<evidence type="ECO:0000313" key="3">
    <source>
        <dbReference type="Proteomes" id="UP000320547"/>
    </source>
</evidence>
<keyword evidence="1" id="KW-1133">Transmembrane helix</keyword>
<accession>A0A562UVK0</accession>
<proteinExistence type="predicted"/>
<evidence type="ECO:0000313" key="2">
    <source>
        <dbReference type="EMBL" id="TWJ09641.1"/>
    </source>
</evidence>
<keyword evidence="1" id="KW-0812">Transmembrane</keyword>
<sequence>MTPEEEAEFKRRQKSRNLVLGGLLLFMVVLFYFITIARIGGQ</sequence>
<feature type="transmembrane region" description="Helical" evidence="1">
    <location>
        <begin position="18"/>
        <end position="39"/>
    </location>
</feature>
<keyword evidence="3" id="KW-1185">Reference proteome</keyword>
<dbReference type="RefSeq" id="WP_281179632.1">
    <property type="nucleotide sequence ID" value="NZ_CP015963.1"/>
</dbReference>
<evidence type="ECO:0000256" key="1">
    <source>
        <dbReference type="SAM" id="Phobius"/>
    </source>
</evidence>
<evidence type="ECO:0008006" key="4">
    <source>
        <dbReference type="Google" id="ProtNLM"/>
    </source>
</evidence>
<dbReference type="AlphaFoldDB" id="A0A562UVK0"/>
<protein>
    <recommendedName>
        <fullName evidence="4">Cytochrome C oxidase assembly protein</fullName>
    </recommendedName>
</protein>